<dbReference type="Proteomes" id="UP000198505">
    <property type="component" value="Unassembled WGS sequence"/>
</dbReference>
<keyword evidence="7" id="KW-1185">Reference proteome</keyword>
<name>A0A1H9R8B7_9GAMM</name>
<dbReference type="EMBL" id="FOGS01000002">
    <property type="protein sequence ID" value="SER68962.1"/>
    <property type="molecule type" value="Genomic_DNA"/>
</dbReference>
<protein>
    <submittedName>
        <fullName evidence="6">CheY chemotaxis protein or a CheY-like REC (Receiver) domain</fullName>
    </submittedName>
</protein>
<keyword evidence="1 3" id="KW-0597">Phosphoprotein</keyword>
<dbReference type="PANTHER" id="PTHR45339:SF1">
    <property type="entry name" value="HYBRID SIGNAL TRANSDUCTION HISTIDINE KINASE J"/>
    <property type="match status" value="1"/>
</dbReference>
<evidence type="ECO:0000256" key="4">
    <source>
        <dbReference type="SAM" id="Phobius"/>
    </source>
</evidence>
<dbReference type="Pfam" id="PF00072">
    <property type="entry name" value="Response_reg"/>
    <property type="match status" value="1"/>
</dbReference>
<evidence type="ECO:0000256" key="2">
    <source>
        <dbReference type="ARBA" id="ARBA00023012"/>
    </source>
</evidence>
<organism evidence="6 7">
    <name type="scientific">Vreelandella subterranea</name>
    <dbReference type="NCBI Taxonomy" id="416874"/>
    <lineage>
        <taxon>Bacteria</taxon>
        <taxon>Pseudomonadati</taxon>
        <taxon>Pseudomonadota</taxon>
        <taxon>Gammaproteobacteria</taxon>
        <taxon>Oceanospirillales</taxon>
        <taxon>Halomonadaceae</taxon>
        <taxon>Vreelandella</taxon>
    </lineage>
</organism>
<dbReference type="PROSITE" id="PS50110">
    <property type="entry name" value="RESPONSE_REGULATORY"/>
    <property type="match status" value="1"/>
</dbReference>
<sequence>MQPSQQEHFWNTLIWPVLWPLLVVQATLVVLCVLVVWLVGWVSPGYASWSISLWLMLALLIGSSLNVAAFLMLVKSRAKHKEARLMQHLAELERHTRAITQQTSAASTPQAPALDELPMTPPFARIANVSRVLASLSTSMTDCSSSPQEESPSADEDAQVLRDDLHDQQQQVKRLLAGRDRAREESRLKSEYLGLLQRETDALFARLSEQLNSEVSEDCRANMLEVRERIADIRALLMNLVQDTDGQNEAYDTAPMATSLRVLVVDDGPVNLMLARQMLENHGLHVEGVSSAEQALERQQQSYFDLVFMDIFMPTLSGLEAARRWRKVEATQGGRKSVLVALTANADNMGQDECLSAGLDDLLTKPYQPDTLLGIIAKWFPDNQRISSGE</sequence>
<accession>A0A1H9R8B7</accession>
<feature type="modified residue" description="4-aspartylphosphate" evidence="3">
    <location>
        <position position="310"/>
    </location>
</feature>
<dbReference type="InterPro" id="IPR001789">
    <property type="entry name" value="Sig_transdc_resp-reg_receiver"/>
</dbReference>
<dbReference type="CDD" id="cd17546">
    <property type="entry name" value="REC_hyHK_CKI1_RcsC-like"/>
    <property type="match status" value="1"/>
</dbReference>
<dbReference type="AlphaFoldDB" id="A0A1H9R8B7"/>
<evidence type="ECO:0000256" key="1">
    <source>
        <dbReference type="ARBA" id="ARBA00022553"/>
    </source>
</evidence>
<feature type="domain" description="Response regulatory" evidence="5">
    <location>
        <begin position="261"/>
        <end position="380"/>
    </location>
</feature>
<keyword evidence="4" id="KW-1133">Transmembrane helix</keyword>
<keyword evidence="2" id="KW-0902">Two-component regulatory system</keyword>
<keyword evidence="4" id="KW-0472">Membrane</keyword>
<dbReference type="InterPro" id="IPR011006">
    <property type="entry name" value="CheY-like_superfamily"/>
</dbReference>
<keyword evidence="4" id="KW-0812">Transmembrane</keyword>
<dbReference type="GO" id="GO:0000160">
    <property type="term" value="P:phosphorelay signal transduction system"/>
    <property type="evidence" value="ECO:0007669"/>
    <property type="project" value="UniProtKB-KW"/>
</dbReference>
<feature type="transmembrane region" description="Helical" evidence="4">
    <location>
        <begin position="51"/>
        <end position="74"/>
    </location>
</feature>
<evidence type="ECO:0000313" key="7">
    <source>
        <dbReference type="Proteomes" id="UP000198505"/>
    </source>
</evidence>
<gene>
    <name evidence="6" type="ORF">SAMN04487958_102277</name>
</gene>
<dbReference type="RefSeq" id="WP_092825565.1">
    <property type="nucleotide sequence ID" value="NZ_FOGS01000002.1"/>
</dbReference>
<dbReference type="SMART" id="SM00448">
    <property type="entry name" value="REC"/>
    <property type="match status" value="1"/>
</dbReference>
<feature type="transmembrane region" description="Helical" evidence="4">
    <location>
        <begin position="12"/>
        <end position="39"/>
    </location>
</feature>
<reference evidence="7" key="1">
    <citation type="submission" date="2016-10" db="EMBL/GenBank/DDBJ databases">
        <authorList>
            <person name="Varghese N."/>
            <person name="Submissions S."/>
        </authorList>
    </citation>
    <scope>NUCLEOTIDE SEQUENCE [LARGE SCALE GENOMIC DNA]</scope>
    <source>
        <strain evidence="7">CGMCC 1.6495</strain>
    </source>
</reference>
<proteinExistence type="predicted"/>
<evidence type="ECO:0000259" key="5">
    <source>
        <dbReference type="PROSITE" id="PS50110"/>
    </source>
</evidence>
<evidence type="ECO:0000313" key="6">
    <source>
        <dbReference type="EMBL" id="SER68962.1"/>
    </source>
</evidence>
<evidence type="ECO:0000256" key="3">
    <source>
        <dbReference type="PROSITE-ProRule" id="PRU00169"/>
    </source>
</evidence>
<dbReference type="Gene3D" id="3.40.50.2300">
    <property type="match status" value="1"/>
</dbReference>
<dbReference type="PANTHER" id="PTHR45339">
    <property type="entry name" value="HYBRID SIGNAL TRANSDUCTION HISTIDINE KINASE J"/>
    <property type="match status" value="1"/>
</dbReference>
<dbReference type="SUPFAM" id="SSF52172">
    <property type="entry name" value="CheY-like"/>
    <property type="match status" value="1"/>
</dbReference>
<dbReference type="STRING" id="416874.SAMN04487958_102277"/>